<evidence type="ECO:0000313" key="5">
    <source>
        <dbReference type="Proteomes" id="UP000054359"/>
    </source>
</evidence>
<dbReference type="PROSITE" id="PS00107">
    <property type="entry name" value="PROTEIN_KINASE_ATP"/>
    <property type="match status" value="1"/>
</dbReference>
<dbReference type="InterPro" id="IPR017441">
    <property type="entry name" value="Protein_kinase_ATP_BS"/>
</dbReference>
<proteinExistence type="predicted"/>
<evidence type="ECO:0008006" key="6">
    <source>
        <dbReference type="Google" id="ProtNLM"/>
    </source>
</evidence>
<dbReference type="InterPro" id="IPR051997">
    <property type="entry name" value="STK_NEK"/>
</dbReference>
<protein>
    <recommendedName>
        <fullName evidence="6">Protein kinase domain-containing protein</fullName>
    </recommendedName>
</protein>
<dbReference type="Gene3D" id="3.30.200.20">
    <property type="entry name" value="Phosphorylase Kinase, domain 1"/>
    <property type="match status" value="1"/>
</dbReference>
<evidence type="ECO:0000256" key="2">
    <source>
        <dbReference type="ARBA" id="ARBA00022840"/>
    </source>
</evidence>
<sequence>MSVLSNRSDIELRLLVMSNGFPNIQFLAKVARKTVRKVIYTYESSSLDDILSFIIAELGGKKVESIAFVLHGDATEMYLAGVGNVVLSYQALKDDKLLREFFICLSSTFMNIKSSSARLDFLNSQLKDETAVLKLSDELHKITNCPVEICKDLNRFEEKPAAFLNIEKKIMSVMELYFYSEKLKEFLNSSLQSHMQNLSGYEKIRTVGKGAFGTAVLYRKKYDDSLVIVKEINMHDL</sequence>
<reference evidence="4 5" key="1">
    <citation type="submission" date="2013-11" db="EMBL/GenBank/DDBJ databases">
        <title>Genome sequencing of Stegodyphus mimosarum.</title>
        <authorList>
            <person name="Bechsgaard J."/>
        </authorList>
    </citation>
    <scope>NUCLEOTIDE SEQUENCE [LARGE SCALE GENOMIC DNA]</scope>
</reference>
<gene>
    <name evidence="4" type="ORF">X975_02784</name>
</gene>
<dbReference type="OMA" id="CPVEICK"/>
<keyword evidence="5" id="KW-1185">Reference proteome</keyword>
<keyword evidence="1 3" id="KW-0547">Nucleotide-binding</keyword>
<evidence type="ECO:0000256" key="3">
    <source>
        <dbReference type="PROSITE-ProRule" id="PRU10141"/>
    </source>
</evidence>
<dbReference type="SUPFAM" id="SSF56112">
    <property type="entry name" value="Protein kinase-like (PK-like)"/>
    <property type="match status" value="1"/>
</dbReference>
<dbReference type="InterPro" id="IPR011009">
    <property type="entry name" value="Kinase-like_dom_sf"/>
</dbReference>
<dbReference type="OrthoDB" id="6432296at2759"/>
<organism evidence="4 5">
    <name type="scientific">Stegodyphus mimosarum</name>
    <name type="common">African social velvet spider</name>
    <dbReference type="NCBI Taxonomy" id="407821"/>
    <lineage>
        <taxon>Eukaryota</taxon>
        <taxon>Metazoa</taxon>
        <taxon>Ecdysozoa</taxon>
        <taxon>Arthropoda</taxon>
        <taxon>Chelicerata</taxon>
        <taxon>Arachnida</taxon>
        <taxon>Araneae</taxon>
        <taxon>Araneomorphae</taxon>
        <taxon>Entelegynae</taxon>
        <taxon>Eresoidea</taxon>
        <taxon>Eresidae</taxon>
        <taxon>Stegodyphus</taxon>
    </lineage>
</organism>
<evidence type="ECO:0000313" key="4">
    <source>
        <dbReference type="EMBL" id="KFM66690.1"/>
    </source>
</evidence>
<dbReference type="AlphaFoldDB" id="A0A087TNK1"/>
<feature type="binding site" evidence="3">
    <location>
        <position position="230"/>
    </location>
    <ligand>
        <name>ATP</name>
        <dbReference type="ChEBI" id="CHEBI:30616"/>
    </ligand>
</feature>
<dbReference type="PANTHER" id="PTHR44535">
    <property type="entry name" value="PROTEIN CBG16200"/>
    <property type="match status" value="1"/>
</dbReference>
<accession>A0A087TNK1</accession>
<name>A0A087TNK1_STEMI</name>
<dbReference type="Proteomes" id="UP000054359">
    <property type="component" value="Unassembled WGS sequence"/>
</dbReference>
<dbReference type="STRING" id="407821.A0A087TNK1"/>
<feature type="non-terminal residue" evidence="4">
    <location>
        <position position="237"/>
    </location>
</feature>
<dbReference type="GO" id="GO:0005524">
    <property type="term" value="F:ATP binding"/>
    <property type="evidence" value="ECO:0007669"/>
    <property type="project" value="UniProtKB-UniRule"/>
</dbReference>
<keyword evidence="2 3" id="KW-0067">ATP-binding</keyword>
<dbReference type="EMBL" id="KK116058">
    <property type="protein sequence ID" value="KFM66690.1"/>
    <property type="molecule type" value="Genomic_DNA"/>
</dbReference>
<evidence type="ECO:0000256" key="1">
    <source>
        <dbReference type="ARBA" id="ARBA00022741"/>
    </source>
</evidence>
<dbReference type="PANTHER" id="PTHR44535:SF5">
    <property type="entry name" value="PROTEIN KINASE DOMAIN-CONTAINING PROTEIN"/>
    <property type="match status" value="1"/>
</dbReference>